<dbReference type="Gene3D" id="3.20.20.190">
    <property type="entry name" value="Phosphatidylinositol (PI) phosphodiesterase"/>
    <property type="match status" value="1"/>
</dbReference>
<accession>A0ABQ1B2P6</accession>
<protein>
    <submittedName>
        <fullName evidence="3">PI-PLC X domain-containing protein At5g67130</fullName>
    </submittedName>
</protein>
<dbReference type="Gene3D" id="2.60.40.3820">
    <property type="match status" value="2"/>
</dbReference>
<dbReference type="SUPFAM" id="SSF51695">
    <property type="entry name" value="PLC-like phosphodiesterases"/>
    <property type="match status" value="1"/>
</dbReference>
<reference evidence="3 4" key="1">
    <citation type="submission" date="2020-01" db="EMBL/GenBank/DDBJ databases">
        <title>Draft genome sequence of Aspergillus lentulus IFM 60648.</title>
        <authorList>
            <person name="Takahashi H."/>
            <person name="Yaguchi T."/>
        </authorList>
    </citation>
    <scope>NUCLEOTIDE SEQUENCE [LARGE SCALE GENOMIC DNA]</scope>
    <source>
        <strain evidence="3 4">IFM 60648</strain>
    </source>
</reference>
<dbReference type="InterPro" id="IPR041157">
    <property type="entry name" value="PUD1/2"/>
</dbReference>
<sequence>MCQDCEKQRKAPPSTMAIAKPDGTSESSSDKAGESTALQAVQKVEGLTINNYGHISFFNDKPVVGVPGPFTSGATDAMRDPLSQTPMALNKYGNRLGGTSQSTDRTACIGIENNLPVTLSEVILEHHYSDWGWESRTWWEVDSNTSTTADFKASYQTGSLGTDHWKLTIYFEDGAAFYTGENDCMMREADDSQYGPMWFQITRNRFNINLRSGACGTLIGPGTVPYEREGGTVDIKYDAYFFVSVYNMFPVSAVAKMDHHFQSGPPFYSNYIEPIISKGRSGPWIVYSNPGGSDYWNISVQLDVVPPINRDDTQEKPFKNRKENKECAFSTSGDDSGRDITIDIYPGGWTIDMPSGRCTDSWITPLGYNTVAFIAMKNNFAQNIRYVSLTHQYSSDLPYIYEYPYILVGQKSSQFNMVEYKTGSSGYDYWTVDVFLADDTHYQNTKPGKRCFMRESDATTLTFGISESTFNITLPSGSCEDKMTALGAVDVLLGAELDLPYNKNCYLAAHNAFANYADGFIVANQALSISNQLCWGASTLLLDIWVYNDDIYLLHAWGEPIIGYLANNPFATPVSLLSALKAINQYMTHFDNVITIIIEDKIDVSHRAVLWSIFQEAGVANKVFWPSPDMQKDNDWPTLWEMLQENQRLVVFSDYNGADKVFPYQWDFMSENVYGPDSLNQETWTQLRQESRRSQYGSKNLMAMNHFPWVQAGQELLPDWFPLITHANTPDFIREHVMAFQDGYNITPNWLNLDFIDVGGGILNTLYCNAALHNWETPEALKLAAGRFIYKKVFEQPTIDGKLSQLRKVHKKEKHDIMNRVSNHKPTQIDSMQDGAKDGPVNYQPKPVTFSHG</sequence>
<evidence type="ECO:0000259" key="2">
    <source>
        <dbReference type="Pfam" id="PF18457"/>
    </source>
</evidence>
<feature type="compositionally biased region" description="Polar residues" evidence="1">
    <location>
        <begin position="820"/>
        <end position="831"/>
    </location>
</feature>
<dbReference type="PANTHER" id="PTHR13593">
    <property type="match status" value="1"/>
</dbReference>
<dbReference type="InterPro" id="IPR017946">
    <property type="entry name" value="PLC-like_Pdiesterase_TIM-brl"/>
</dbReference>
<keyword evidence="4" id="KW-1185">Reference proteome</keyword>
<feature type="domain" description="Up-regulated in Daf-2" evidence="2">
    <location>
        <begin position="371"/>
        <end position="453"/>
    </location>
</feature>
<feature type="domain" description="Up-regulated in Daf-2" evidence="2">
    <location>
        <begin position="103"/>
        <end position="183"/>
    </location>
</feature>
<organism evidence="3 4">
    <name type="scientific">Aspergillus lentulus</name>
    <dbReference type="NCBI Taxonomy" id="293939"/>
    <lineage>
        <taxon>Eukaryota</taxon>
        <taxon>Fungi</taxon>
        <taxon>Dikarya</taxon>
        <taxon>Ascomycota</taxon>
        <taxon>Pezizomycotina</taxon>
        <taxon>Eurotiomycetes</taxon>
        <taxon>Eurotiomycetidae</taxon>
        <taxon>Eurotiales</taxon>
        <taxon>Aspergillaceae</taxon>
        <taxon>Aspergillus</taxon>
        <taxon>Aspergillus subgen. Fumigati</taxon>
    </lineage>
</organism>
<dbReference type="Proteomes" id="UP000465220">
    <property type="component" value="Unassembled WGS sequence"/>
</dbReference>
<dbReference type="PANTHER" id="PTHR13593:SF140">
    <property type="entry name" value="PLC-LIKE PHOSPHODIESTERASE"/>
    <property type="match status" value="1"/>
</dbReference>
<evidence type="ECO:0000256" key="1">
    <source>
        <dbReference type="SAM" id="MobiDB-lite"/>
    </source>
</evidence>
<dbReference type="InterPro" id="IPR051057">
    <property type="entry name" value="PI-PLC_domain"/>
</dbReference>
<gene>
    <name evidence="3" type="ORF">IFM60648_09689</name>
</gene>
<feature type="region of interest" description="Disordered" evidence="1">
    <location>
        <begin position="816"/>
        <end position="853"/>
    </location>
</feature>
<dbReference type="EMBL" id="BLKI01000097">
    <property type="protein sequence ID" value="GFF92272.1"/>
    <property type="molecule type" value="Genomic_DNA"/>
</dbReference>
<feature type="region of interest" description="Disordered" evidence="1">
    <location>
        <begin position="1"/>
        <end position="35"/>
    </location>
</feature>
<evidence type="ECO:0000313" key="3">
    <source>
        <dbReference type="EMBL" id="GFF92272.1"/>
    </source>
</evidence>
<dbReference type="Pfam" id="PF26178">
    <property type="entry name" value="PI-PLC_cat"/>
    <property type="match status" value="1"/>
</dbReference>
<evidence type="ECO:0000313" key="4">
    <source>
        <dbReference type="Proteomes" id="UP000465220"/>
    </source>
</evidence>
<comment type="caution">
    <text evidence="3">The sequence shown here is derived from an EMBL/GenBank/DDBJ whole genome shotgun (WGS) entry which is preliminary data.</text>
</comment>
<dbReference type="Pfam" id="PF18457">
    <property type="entry name" value="PUD1_2"/>
    <property type="match status" value="2"/>
</dbReference>
<proteinExistence type="predicted"/>
<name>A0ABQ1B2P6_ASPLE</name>